<evidence type="ECO:0000256" key="4">
    <source>
        <dbReference type="ARBA" id="ARBA00023163"/>
    </source>
</evidence>
<keyword evidence="3 6" id="KW-0238">DNA-binding</keyword>
<keyword evidence="5 6" id="KW-0539">Nucleus</keyword>
<feature type="region of interest" description="Disordered" evidence="7">
    <location>
        <begin position="48"/>
        <end position="72"/>
    </location>
</feature>
<feature type="compositionally biased region" description="Polar residues" evidence="7">
    <location>
        <begin position="53"/>
        <end position="62"/>
    </location>
</feature>
<dbReference type="Pfam" id="PF02045">
    <property type="entry name" value="CBFB_NFYA"/>
    <property type="match status" value="1"/>
</dbReference>
<keyword evidence="4 6" id="KW-0804">Transcription</keyword>
<comment type="subcellular location">
    <subcellularLocation>
        <location evidence="1 6">Nucleus</location>
    </subcellularLocation>
</comment>
<dbReference type="InterPro" id="IPR001289">
    <property type="entry name" value="NFYA"/>
</dbReference>
<sequence length="110" mass="12313">MPAPAEQAPLAPPTPLNVKQLNRIQKRRIAREKLQAHLALKRENAKLYGESPPYSSRPQQIQGCMRRPRGPNGRFLTPEECILIQTMNTLALQNSKPPSPPPLFTAKAKL</sequence>
<dbReference type="AlphaFoldDB" id="R0KDI2"/>
<dbReference type="EMBL" id="KB908592">
    <property type="protein sequence ID" value="EOA87424.1"/>
    <property type="molecule type" value="Genomic_DNA"/>
</dbReference>
<evidence type="ECO:0000256" key="1">
    <source>
        <dbReference type="ARBA" id="ARBA00004123"/>
    </source>
</evidence>
<reference evidence="8 9" key="1">
    <citation type="journal article" date="2012" name="PLoS Pathog.">
        <title>Diverse lifestyles and strategies of plant pathogenesis encoded in the genomes of eighteen Dothideomycetes fungi.</title>
        <authorList>
            <person name="Ohm R.A."/>
            <person name="Feau N."/>
            <person name="Henrissat B."/>
            <person name="Schoch C.L."/>
            <person name="Horwitz B.A."/>
            <person name="Barry K.W."/>
            <person name="Condon B.J."/>
            <person name="Copeland A.C."/>
            <person name="Dhillon B."/>
            <person name="Glaser F."/>
            <person name="Hesse C.N."/>
            <person name="Kosti I."/>
            <person name="LaButti K."/>
            <person name="Lindquist E.A."/>
            <person name="Lucas S."/>
            <person name="Salamov A.A."/>
            <person name="Bradshaw R.E."/>
            <person name="Ciuffetti L."/>
            <person name="Hamelin R.C."/>
            <person name="Kema G.H.J."/>
            <person name="Lawrence C."/>
            <person name="Scott J.A."/>
            <person name="Spatafora J.W."/>
            <person name="Turgeon B.G."/>
            <person name="de Wit P.J.G.M."/>
            <person name="Zhong S."/>
            <person name="Goodwin S.B."/>
            <person name="Grigoriev I.V."/>
        </authorList>
    </citation>
    <scope>NUCLEOTIDE SEQUENCE [LARGE SCALE GENOMIC DNA]</scope>
    <source>
        <strain evidence="9">28A</strain>
    </source>
</reference>
<comment type="similarity">
    <text evidence="6">Belongs to the NFYA/HAP2 subunit family.</text>
</comment>
<comment type="function">
    <text evidence="6">Component of the sequence-specific heterotrimeric transcription factor (NF-Y) which specifically recognizes a 5'-CCAAT-3' box motif found in the promoters of its target genes.</text>
</comment>
<dbReference type="STRING" id="671987.R0KDI2"/>
<gene>
    <name evidence="8" type="ORF">SETTUDRAFT_154117</name>
</gene>
<keyword evidence="2 6" id="KW-0805">Transcription regulation</keyword>
<evidence type="ECO:0000256" key="6">
    <source>
        <dbReference type="RuleBase" id="RU367155"/>
    </source>
</evidence>
<dbReference type="SMART" id="SM00521">
    <property type="entry name" value="CBF"/>
    <property type="match status" value="1"/>
</dbReference>
<proteinExistence type="inferred from homology"/>
<dbReference type="RefSeq" id="XP_008025832.1">
    <property type="nucleotide sequence ID" value="XM_008027641.1"/>
</dbReference>
<name>R0KDI2_EXST2</name>
<organism evidence="8 9">
    <name type="scientific">Exserohilum turcicum (strain 28A)</name>
    <name type="common">Northern leaf blight fungus</name>
    <name type="synonym">Setosphaeria turcica</name>
    <dbReference type="NCBI Taxonomy" id="671987"/>
    <lineage>
        <taxon>Eukaryota</taxon>
        <taxon>Fungi</taxon>
        <taxon>Dikarya</taxon>
        <taxon>Ascomycota</taxon>
        <taxon>Pezizomycotina</taxon>
        <taxon>Dothideomycetes</taxon>
        <taxon>Pleosporomycetidae</taxon>
        <taxon>Pleosporales</taxon>
        <taxon>Pleosporineae</taxon>
        <taxon>Pleosporaceae</taxon>
        <taxon>Exserohilum</taxon>
    </lineage>
</organism>
<dbReference type="OrthoDB" id="3674426at2759"/>
<dbReference type="GeneID" id="19397376"/>
<evidence type="ECO:0000313" key="9">
    <source>
        <dbReference type="Proteomes" id="UP000016935"/>
    </source>
</evidence>
<comment type="subunit">
    <text evidence="6">Heterotrimer.</text>
</comment>
<evidence type="ECO:0000313" key="8">
    <source>
        <dbReference type="EMBL" id="EOA87424.1"/>
    </source>
</evidence>
<keyword evidence="9" id="KW-1185">Reference proteome</keyword>
<accession>R0KDI2</accession>
<dbReference type="GO" id="GO:0005634">
    <property type="term" value="C:nucleus"/>
    <property type="evidence" value="ECO:0007669"/>
    <property type="project" value="UniProtKB-SubCell"/>
</dbReference>
<dbReference type="GO" id="GO:0003700">
    <property type="term" value="F:DNA-binding transcription factor activity"/>
    <property type="evidence" value="ECO:0007669"/>
    <property type="project" value="UniProtKB-UniRule"/>
</dbReference>
<evidence type="ECO:0000256" key="7">
    <source>
        <dbReference type="SAM" id="MobiDB-lite"/>
    </source>
</evidence>
<dbReference type="Proteomes" id="UP000016935">
    <property type="component" value="Unassembled WGS sequence"/>
</dbReference>
<dbReference type="PROSITE" id="PS51152">
    <property type="entry name" value="NFYA_HAP2_2"/>
    <property type="match status" value="1"/>
</dbReference>
<dbReference type="HOGENOM" id="CLU_2172645_0_0_1"/>
<evidence type="ECO:0000256" key="3">
    <source>
        <dbReference type="ARBA" id="ARBA00023125"/>
    </source>
</evidence>
<dbReference type="GO" id="GO:0003677">
    <property type="term" value="F:DNA binding"/>
    <property type="evidence" value="ECO:0007669"/>
    <property type="project" value="UniProtKB-KW"/>
</dbReference>
<evidence type="ECO:0000256" key="5">
    <source>
        <dbReference type="ARBA" id="ARBA00023242"/>
    </source>
</evidence>
<protein>
    <recommendedName>
        <fullName evidence="6">Transcriptional activator HAP2</fullName>
    </recommendedName>
</protein>
<reference evidence="8 9" key="2">
    <citation type="journal article" date="2013" name="PLoS Genet.">
        <title>Comparative genome structure, secondary metabolite, and effector coding capacity across Cochliobolus pathogens.</title>
        <authorList>
            <person name="Condon B.J."/>
            <person name="Leng Y."/>
            <person name="Wu D."/>
            <person name="Bushley K.E."/>
            <person name="Ohm R.A."/>
            <person name="Otillar R."/>
            <person name="Martin J."/>
            <person name="Schackwitz W."/>
            <person name="Grimwood J."/>
            <person name="MohdZainudin N."/>
            <person name="Xue C."/>
            <person name="Wang R."/>
            <person name="Manning V.A."/>
            <person name="Dhillon B."/>
            <person name="Tu Z.J."/>
            <person name="Steffenson B.J."/>
            <person name="Salamov A."/>
            <person name="Sun H."/>
            <person name="Lowry S."/>
            <person name="LaButti K."/>
            <person name="Han J."/>
            <person name="Copeland A."/>
            <person name="Lindquist E."/>
            <person name="Barry K."/>
            <person name="Schmutz J."/>
            <person name="Baker S.E."/>
            <person name="Ciuffetti L.M."/>
            <person name="Grigoriev I.V."/>
            <person name="Zhong S."/>
            <person name="Turgeon B.G."/>
        </authorList>
    </citation>
    <scope>NUCLEOTIDE SEQUENCE [LARGE SCALE GENOMIC DNA]</scope>
    <source>
        <strain evidence="9">28A</strain>
    </source>
</reference>
<dbReference type="Gene3D" id="6.10.250.2430">
    <property type="match status" value="1"/>
</dbReference>
<evidence type="ECO:0000256" key="2">
    <source>
        <dbReference type="ARBA" id="ARBA00023015"/>
    </source>
</evidence>